<feature type="chain" id="PRO_5001829419" evidence="1">
    <location>
        <begin position="29"/>
        <end position="79"/>
    </location>
</feature>
<keyword evidence="1" id="KW-0732">Signal</keyword>
<accession>A0A087T9D9</accession>
<protein>
    <submittedName>
        <fullName evidence="2">Uncharacterized protein</fullName>
    </submittedName>
</protein>
<feature type="non-terminal residue" evidence="2">
    <location>
        <position position="79"/>
    </location>
</feature>
<dbReference type="AlphaFoldDB" id="A0A087T9D9"/>
<evidence type="ECO:0000256" key="1">
    <source>
        <dbReference type="SAM" id="SignalP"/>
    </source>
</evidence>
<sequence length="79" mass="8981">MFFSFKASTTLLISHIVLNISSFGQSCANSFFNSVVVFLDSDILSGFQKKAKYKFFTLLQYFVGYPLFFKSACRHLGID</sequence>
<keyword evidence="3" id="KW-1185">Reference proteome</keyword>
<dbReference type="Proteomes" id="UP000054359">
    <property type="component" value="Unassembled WGS sequence"/>
</dbReference>
<organism evidence="2 3">
    <name type="scientific">Stegodyphus mimosarum</name>
    <name type="common">African social velvet spider</name>
    <dbReference type="NCBI Taxonomy" id="407821"/>
    <lineage>
        <taxon>Eukaryota</taxon>
        <taxon>Metazoa</taxon>
        <taxon>Ecdysozoa</taxon>
        <taxon>Arthropoda</taxon>
        <taxon>Chelicerata</taxon>
        <taxon>Arachnida</taxon>
        <taxon>Araneae</taxon>
        <taxon>Araneomorphae</taxon>
        <taxon>Entelegynae</taxon>
        <taxon>Eresoidea</taxon>
        <taxon>Eresidae</taxon>
        <taxon>Stegodyphus</taxon>
    </lineage>
</organism>
<proteinExistence type="predicted"/>
<reference evidence="2 3" key="1">
    <citation type="submission" date="2013-11" db="EMBL/GenBank/DDBJ databases">
        <title>Genome sequencing of Stegodyphus mimosarum.</title>
        <authorList>
            <person name="Bechsgaard J."/>
        </authorList>
    </citation>
    <scope>NUCLEOTIDE SEQUENCE [LARGE SCALE GENOMIC DNA]</scope>
</reference>
<dbReference type="PROSITE" id="PS51257">
    <property type="entry name" value="PROKAR_LIPOPROTEIN"/>
    <property type="match status" value="1"/>
</dbReference>
<gene>
    <name evidence="2" type="ORF">X975_21724</name>
</gene>
<evidence type="ECO:0000313" key="3">
    <source>
        <dbReference type="Proteomes" id="UP000054359"/>
    </source>
</evidence>
<name>A0A087T9D9_STEMI</name>
<feature type="signal peptide" evidence="1">
    <location>
        <begin position="1"/>
        <end position="28"/>
    </location>
</feature>
<dbReference type="EMBL" id="KK114116">
    <property type="protein sequence ID" value="KFM61728.1"/>
    <property type="molecule type" value="Genomic_DNA"/>
</dbReference>
<evidence type="ECO:0000313" key="2">
    <source>
        <dbReference type="EMBL" id="KFM61728.1"/>
    </source>
</evidence>